<protein>
    <submittedName>
        <fullName evidence="1">Uncharacterized protein</fullName>
    </submittedName>
</protein>
<dbReference type="EMBL" id="CM023482">
    <property type="protein sequence ID" value="KAH6938570.1"/>
    <property type="molecule type" value="Genomic_DNA"/>
</dbReference>
<evidence type="ECO:0000313" key="2">
    <source>
        <dbReference type="Proteomes" id="UP000821845"/>
    </source>
</evidence>
<dbReference type="Proteomes" id="UP000821845">
    <property type="component" value="Chromosome 2"/>
</dbReference>
<evidence type="ECO:0000313" key="1">
    <source>
        <dbReference type="EMBL" id="KAH6938570.1"/>
    </source>
</evidence>
<reference evidence="1" key="1">
    <citation type="submission" date="2020-05" db="EMBL/GenBank/DDBJ databases">
        <title>Large-scale comparative analyses of tick genomes elucidate their genetic diversity and vector capacities.</title>
        <authorList>
            <person name="Jia N."/>
            <person name="Wang J."/>
            <person name="Shi W."/>
            <person name="Du L."/>
            <person name="Sun Y."/>
            <person name="Zhan W."/>
            <person name="Jiang J."/>
            <person name="Wang Q."/>
            <person name="Zhang B."/>
            <person name="Ji P."/>
            <person name="Sakyi L.B."/>
            <person name="Cui X."/>
            <person name="Yuan T."/>
            <person name="Jiang B."/>
            <person name="Yang W."/>
            <person name="Lam T.T.-Y."/>
            <person name="Chang Q."/>
            <person name="Ding S."/>
            <person name="Wang X."/>
            <person name="Zhu J."/>
            <person name="Ruan X."/>
            <person name="Zhao L."/>
            <person name="Wei J."/>
            <person name="Que T."/>
            <person name="Du C."/>
            <person name="Cheng J."/>
            <person name="Dai P."/>
            <person name="Han X."/>
            <person name="Huang E."/>
            <person name="Gao Y."/>
            <person name="Liu J."/>
            <person name="Shao H."/>
            <person name="Ye R."/>
            <person name="Li L."/>
            <person name="Wei W."/>
            <person name="Wang X."/>
            <person name="Wang C."/>
            <person name="Yang T."/>
            <person name="Huo Q."/>
            <person name="Li W."/>
            <person name="Guo W."/>
            <person name="Chen H."/>
            <person name="Zhou L."/>
            <person name="Ni X."/>
            <person name="Tian J."/>
            <person name="Zhou Y."/>
            <person name="Sheng Y."/>
            <person name="Liu T."/>
            <person name="Pan Y."/>
            <person name="Xia L."/>
            <person name="Li J."/>
            <person name="Zhao F."/>
            <person name="Cao W."/>
        </authorList>
    </citation>
    <scope>NUCLEOTIDE SEQUENCE</scope>
    <source>
        <strain evidence="1">Hyas-2018</strain>
    </source>
</reference>
<comment type="caution">
    <text evidence="1">The sequence shown here is derived from an EMBL/GenBank/DDBJ whole genome shotgun (WGS) entry which is preliminary data.</text>
</comment>
<organism evidence="1 2">
    <name type="scientific">Hyalomma asiaticum</name>
    <name type="common">Tick</name>
    <dbReference type="NCBI Taxonomy" id="266040"/>
    <lineage>
        <taxon>Eukaryota</taxon>
        <taxon>Metazoa</taxon>
        <taxon>Ecdysozoa</taxon>
        <taxon>Arthropoda</taxon>
        <taxon>Chelicerata</taxon>
        <taxon>Arachnida</taxon>
        <taxon>Acari</taxon>
        <taxon>Parasitiformes</taxon>
        <taxon>Ixodida</taxon>
        <taxon>Ixodoidea</taxon>
        <taxon>Ixodidae</taxon>
        <taxon>Hyalomminae</taxon>
        <taxon>Hyalomma</taxon>
    </lineage>
</organism>
<accession>A0ACB7SVD3</accession>
<gene>
    <name evidence="1" type="ORF">HPB50_010583</name>
</gene>
<name>A0ACB7SVD3_HYAAI</name>
<proteinExistence type="predicted"/>
<sequence length="726" mass="82088">MTERASITCGGLVPEEPQPAKHSGNAELADLRVTLGCFSGCSIEPCEPCTAGEDRTCRIVRKLSVWNELLCQSRLELRESSSRRGQFSLVSFEKPWTTICEARLVRQAVTLACRVLNTHHCVATLDVSIMAIEPRELGLLVGELRGNVSVKVLKFRNPRFASGRTQEDICRLISSLHGLEELECPTAWKCPVAFLDVLSELLRTTTCLEVLRIPMVCIKSHGAEKFLEALARNRTLKELSLDESFIGEASLPYRVMFAEYLKNNTTLKTLAVLACNKMQDSLKWILEGLLGNRTVSKVNLTNFVVDSESAKLVPIIFAKNETISSFNMISMRQDSEMQDDTIYENWLETLKENETLKTVRLPCCAGKLNEWESLFKALPTKANLKLTIEWNVTYYHFLPKVCSMLRDSGAEERVCFETNFPPNNADMLEYKGFSDIFACLRSDTRSEFSRIMHKLPSAIHVTSVQLGIWMHAMDAALSSRIANYLKSSTTLKKLHLIFTSDPSANFPRSSFWADIVTSLSQNVSIKELHVKLPDIEDQDTGLLAEAIKSSKNIQRVYFVPERSRDASCFFGVLSEGIRDNHILLSVTVDVSLDDKEAARNWFVVWDTMRRNSGRLMHAALFVTGNRCDRACAEALEWMHLHPALPEQVADLSSVTEAEAIVMIRHAVRSLENMHYFMRLAGVVSQRVSCLWREEATAQLSDLNEDCWRRVRGYLRLSDVAYPTEEK</sequence>
<keyword evidence="2" id="KW-1185">Reference proteome</keyword>